<gene>
    <name evidence="1" type="ORF">LCGC14_0822110</name>
</gene>
<reference evidence="1" key="1">
    <citation type="journal article" date="2015" name="Nature">
        <title>Complex archaea that bridge the gap between prokaryotes and eukaryotes.</title>
        <authorList>
            <person name="Spang A."/>
            <person name="Saw J.H."/>
            <person name="Jorgensen S.L."/>
            <person name="Zaremba-Niedzwiedzka K."/>
            <person name="Martijn J."/>
            <person name="Lind A.E."/>
            <person name="van Eijk R."/>
            <person name="Schleper C."/>
            <person name="Guy L."/>
            <person name="Ettema T.J."/>
        </authorList>
    </citation>
    <scope>NUCLEOTIDE SEQUENCE</scope>
</reference>
<dbReference type="EMBL" id="LAZR01002313">
    <property type="protein sequence ID" value="KKN31632.1"/>
    <property type="molecule type" value="Genomic_DNA"/>
</dbReference>
<sequence>MFGLNELPETEDTINHIKDFIQKLFEEQGAVEIQH</sequence>
<comment type="caution">
    <text evidence="1">The sequence shown here is derived from an EMBL/GenBank/DDBJ whole genome shotgun (WGS) entry which is preliminary data.</text>
</comment>
<proteinExistence type="predicted"/>
<accession>A0A0F9Q3T5</accession>
<organism evidence="1">
    <name type="scientific">marine sediment metagenome</name>
    <dbReference type="NCBI Taxonomy" id="412755"/>
    <lineage>
        <taxon>unclassified sequences</taxon>
        <taxon>metagenomes</taxon>
        <taxon>ecological metagenomes</taxon>
    </lineage>
</organism>
<evidence type="ECO:0000313" key="1">
    <source>
        <dbReference type="EMBL" id="KKN31632.1"/>
    </source>
</evidence>
<dbReference type="AlphaFoldDB" id="A0A0F9Q3T5"/>
<protein>
    <submittedName>
        <fullName evidence="1">Uncharacterized protein</fullName>
    </submittedName>
</protein>
<name>A0A0F9Q3T5_9ZZZZ</name>